<name>A0A812KW87_9DINO</name>
<organism evidence="1 2">
    <name type="scientific">Symbiodinium natans</name>
    <dbReference type="NCBI Taxonomy" id="878477"/>
    <lineage>
        <taxon>Eukaryota</taxon>
        <taxon>Sar</taxon>
        <taxon>Alveolata</taxon>
        <taxon>Dinophyceae</taxon>
        <taxon>Suessiales</taxon>
        <taxon>Symbiodiniaceae</taxon>
        <taxon>Symbiodinium</taxon>
    </lineage>
</organism>
<evidence type="ECO:0000313" key="2">
    <source>
        <dbReference type="Proteomes" id="UP000604046"/>
    </source>
</evidence>
<gene>
    <name evidence="1" type="primary">ANKRD17</name>
    <name evidence="1" type="ORF">SNAT2548_LOCUS9948</name>
</gene>
<comment type="caution">
    <text evidence="1">The sequence shown here is derived from an EMBL/GenBank/DDBJ whole genome shotgun (WGS) entry which is preliminary data.</text>
</comment>
<accession>A0A812KW87</accession>
<dbReference type="AlphaFoldDB" id="A0A812KW87"/>
<protein>
    <submittedName>
        <fullName evidence="1">ANKRD17 protein</fullName>
    </submittedName>
</protein>
<proteinExistence type="predicted"/>
<reference evidence="1" key="1">
    <citation type="submission" date="2021-02" db="EMBL/GenBank/DDBJ databases">
        <authorList>
            <person name="Dougan E. K."/>
            <person name="Rhodes N."/>
            <person name="Thang M."/>
            <person name="Chan C."/>
        </authorList>
    </citation>
    <scope>NUCLEOTIDE SEQUENCE</scope>
</reference>
<evidence type="ECO:0000313" key="1">
    <source>
        <dbReference type="EMBL" id="CAE7234835.1"/>
    </source>
</evidence>
<dbReference type="EMBL" id="CAJNDS010000800">
    <property type="protein sequence ID" value="CAE7234835.1"/>
    <property type="molecule type" value="Genomic_DNA"/>
</dbReference>
<dbReference type="Proteomes" id="UP000604046">
    <property type="component" value="Unassembled WGS sequence"/>
</dbReference>
<keyword evidence="2" id="KW-1185">Reference proteome</keyword>
<sequence>MPPRFRQRLIRQGADLDDADEFDSALGLDLHLILQPFASAWRADELVAAVQRNSAGQAGVGLRAEGLGCRV</sequence>